<feature type="transmembrane region" description="Helical" evidence="6">
    <location>
        <begin position="45"/>
        <end position="64"/>
    </location>
</feature>
<feature type="transmembrane region" description="Helical" evidence="6">
    <location>
        <begin position="143"/>
        <end position="170"/>
    </location>
</feature>
<reference evidence="8" key="1">
    <citation type="journal article" date="2019" name="Int. J. Syst. Evol. Microbiol.">
        <title>The Global Catalogue of Microorganisms (GCM) 10K type strain sequencing project: providing services to taxonomists for standard genome sequencing and annotation.</title>
        <authorList>
            <consortium name="The Broad Institute Genomics Platform"/>
            <consortium name="The Broad Institute Genome Sequencing Center for Infectious Disease"/>
            <person name="Wu L."/>
            <person name="Ma J."/>
        </authorList>
    </citation>
    <scope>NUCLEOTIDE SEQUENCE [LARGE SCALE GENOMIC DNA]</scope>
    <source>
        <strain evidence="8">JCM 17805</strain>
    </source>
</reference>
<dbReference type="PANTHER" id="PTHR30086">
    <property type="entry name" value="ARGININE EXPORTER PROTEIN ARGO"/>
    <property type="match status" value="1"/>
</dbReference>
<dbReference type="EMBL" id="BAABFL010000408">
    <property type="protein sequence ID" value="GAA4650596.1"/>
    <property type="molecule type" value="Genomic_DNA"/>
</dbReference>
<dbReference type="Proteomes" id="UP001500604">
    <property type="component" value="Unassembled WGS sequence"/>
</dbReference>
<gene>
    <name evidence="7" type="ORF">GCM10023116_28790</name>
</gene>
<organism evidence="7 8">
    <name type="scientific">Kistimonas scapharcae</name>
    <dbReference type="NCBI Taxonomy" id="1036133"/>
    <lineage>
        <taxon>Bacteria</taxon>
        <taxon>Pseudomonadati</taxon>
        <taxon>Pseudomonadota</taxon>
        <taxon>Gammaproteobacteria</taxon>
        <taxon>Oceanospirillales</taxon>
        <taxon>Endozoicomonadaceae</taxon>
        <taxon>Kistimonas</taxon>
    </lineage>
</organism>
<dbReference type="RefSeq" id="WP_345196801.1">
    <property type="nucleotide sequence ID" value="NZ_BAABFL010000408.1"/>
</dbReference>
<evidence type="ECO:0000256" key="6">
    <source>
        <dbReference type="SAM" id="Phobius"/>
    </source>
</evidence>
<dbReference type="Pfam" id="PF01810">
    <property type="entry name" value="LysE"/>
    <property type="match status" value="1"/>
</dbReference>
<evidence type="ECO:0000313" key="7">
    <source>
        <dbReference type="EMBL" id="GAA4650596.1"/>
    </source>
</evidence>
<name>A0ABP8V459_9GAMM</name>
<accession>A0ABP8V459</accession>
<keyword evidence="5 6" id="KW-0472">Membrane</keyword>
<dbReference type="PANTHER" id="PTHR30086:SF20">
    <property type="entry name" value="ARGININE EXPORTER PROTEIN ARGO-RELATED"/>
    <property type="match status" value="1"/>
</dbReference>
<evidence type="ECO:0000256" key="3">
    <source>
        <dbReference type="ARBA" id="ARBA00022692"/>
    </source>
</evidence>
<evidence type="ECO:0000256" key="1">
    <source>
        <dbReference type="ARBA" id="ARBA00004651"/>
    </source>
</evidence>
<comment type="subcellular location">
    <subcellularLocation>
        <location evidence="1">Cell membrane</location>
        <topology evidence="1">Multi-pass membrane protein</topology>
    </subcellularLocation>
</comment>
<evidence type="ECO:0000313" key="8">
    <source>
        <dbReference type="Proteomes" id="UP001500604"/>
    </source>
</evidence>
<dbReference type="InterPro" id="IPR001123">
    <property type="entry name" value="LeuE-type"/>
</dbReference>
<evidence type="ECO:0000256" key="4">
    <source>
        <dbReference type="ARBA" id="ARBA00022989"/>
    </source>
</evidence>
<feature type="transmembrane region" description="Helical" evidence="6">
    <location>
        <begin position="76"/>
        <end position="93"/>
    </location>
</feature>
<protein>
    <submittedName>
        <fullName evidence="7">LysE family translocator</fullName>
    </submittedName>
</protein>
<evidence type="ECO:0000256" key="2">
    <source>
        <dbReference type="ARBA" id="ARBA00022475"/>
    </source>
</evidence>
<keyword evidence="4 6" id="KW-1133">Transmembrane helix</keyword>
<keyword evidence="8" id="KW-1185">Reference proteome</keyword>
<evidence type="ECO:0000256" key="5">
    <source>
        <dbReference type="ARBA" id="ARBA00023136"/>
    </source>
</evidence>
<comment type="caution">
    <text evidence="7">The sequence shown here is derived from an EMBL/GenBank/DDBJ whole genome shotgun (WGS) entry which is preliminary data.</text>
</comment>
<keyword evidence="3 6" id="KW-0812">Transmembrane</keyword>
<feature type="transmembrane region" description="Helical" evidence="6">
    <location>
        <begin position="6"/>
        <end position="24"/>
    </location>
</feature>
<keyword evidence="2" id="KW-1003">Cell membrane</keyword>
<feature type="transmembrane region" description="Helical" evidence="6">
    <location>
        <begin position="114"/>
        <end position="137"/>
    </location>
</feature>
<sequence>MFDWHSFYIPLMTFAFASSITPGPNNIMLTASGANYGFFRTLPHIAGVASGFFILLLAVAFGLGNAFKTWPVLQTILKYIGSAYLIFLAWKIANASRPEQHNGPAKPFTLWQAALFQVVNVKAWIMAIGSMSAFTLAGADYAVSALVIAGIFSLINLPCISLWTGFGVAIGRFLQHDRALRTFNICMAALTAGSVVLLYLPESSL</sequence>
<proteinExistence type="predicted"/>
<feature type="transmembrane region" description="Helical" evidence="6">
    <location>
        <begin position="182"/>
        <end position="200"/>
    </location>
</feature>